<dbReference type="Proteomes" id="UP000442990">
    <property type="component" value="Unassembled WGS sequence"/>
</dbReference>
<feature type="region of interest" description="Disordered" evidence="2">
    <location>
        <begin position="116"/>
        <end position="137"/>
    </location>
</feature>
<accession>A0A7J5D523</accession>
<feature type="coiled-coil region" evidence="1">
    <location>
        <begin position="56"/>
        <end position="107"/>
    </location>
</feature>
<dbReference type="EMBL" id="WBKG01000043">
    <property type="protein sequence ID" value="KAB1979265.1"/>
    <property type="molecule type" value="Genomic_DNA"/>
</dbReference>
<evidence type="ECO:0000313" key="4">
    <source>
        <dbReference type="Proteomes" id="UP000442990"/>
    </source>
</evidence>
<organism evidence="3 4">
    <name type="scientific">Streptomyces triticiradicis</name>
    <dbReference type="NCBI Taxonomy" id="2651189"/>
    <lineage>
        <taxon>Bacteria</taxon>
        <taxon>Bacillati</taxon>
        <taxon>Actinomycetota</taxon>
        <taxon>Actinomycetes</taxon>
        <taxon>Kitasatosporales</taxon>
        <taxon>Streptomycetaceae</taxon>
        <taxon>Streptomyces</taxon>
    </lineage>
</organism>
<gene>
    <name evidence="3" type="ORF">F8144_36485</name>
</gene>
<protein>
    <submittedName>
        <fullName evidence="3">Uncharacterized protein</fullName>
    </submittedName>
</protein>
<evidence type="ECO:0000256" key="1">
    <source>
        <dbReference type="SAM" id="Coils"/>
    </source>
</evidence>
<evidence type="ECO:0000313" key="3">
    <source>
        <dbReference type="EMBL" id="KAB1979265.1"/>
    </source>
</evidence>
<evidence type="ECO:0000256" key="2">
    <source>
        <dbReference type="SAM" id="MobiDB-lite"/>
    </source>
</evidence>
<keyword evidence="4" id="KW-1185">Reference proteome</keyword>
<keyword evidence="1" id="KW-0175">Coiled coil</keyword>
<dbReference type="AlphaFoldDB" id="A0A7J5D523"/>
<name>A0A7J5D523_9ACTN</name>
<proteinExistence type="predicted"/>
<comment type="caution">
    <text evidence="3">The sequence shown here is derived from an EMBL/GenBank/DDBJ whole genome shotgun (WGS) entry which is preliminary data.</text>
</comment>
<sequence>MTVVDTARSVVSHRGLSCLELHRLIGTLQRRVDELTPLAEQATALEARFDGQARTIRSLHKQLVEAKQIRAEANAKAGRYDEAEARTEDLEQQLAEQTEELVALRAFKANVNSVSTLPRHQAPAGPPADRFETGTPVRLGASPLANADIQPIPLLARPEPAT</sequence>
<dbReference type="RefSeq" id="WP_151473715.1">
    <property type="nucleotide sequence ID" value="NZ_WBKG01000043.1"/>
</dbReference>
<reference evidence="3 4" key="1">
    <citation type="submission" date="2019-09" db="EMBL/GenBank/DDBJ databases">
        <title>Isolation and identification of active actinomycetes.</title>
        <authorList>
            <person name="Yu Z."/>
            <person name="Han C."/>
            <person name="Yu B."/>
        </authorList>
    </citation>
    <scope>NUCLEOTIDE SEQUENCE [LARGE SCALE GENOMIC DNA]</scope>
    <source>
        <strain evidence="3 4">NEAU-H2</strain>
    </source>
</reference>